<dbReference type="AlphaFoldDB" id="A0A2I1HXZ5"/>
<dbReference type="EMBL" id="PKKM01000017">
    <property type="protein sequence ID" value="PKY63713.1"/>
    <property type="molecule type" value="Genomic_DNA"/>
</dbReference>
<dbReference type="Pfam" id="PF00296">
    <property type="entry name" value="Bac_luciferase"/>
    <property type="match status" value="1"/>
</dbReference>
<evidence type="ECO:0000313" key="3">
    <source>
        <dbReference type="EMBL" id="PKY63713.1"/>
    </source>
</evidence>
<dbReference type="InterPro" id="IPR011251">
    <property type="entry name" value="Luciferase-like_dom"/>
</dbReference>
<reference evidence="3 4" key="1">
    <citation type="submission" date="2017-12" db="EMBL/GenBank/DDBJ databases">
        <title>Phylogenetic diversity of female urinary microbiome.</title>
        <authorList>
            <person name="Thomas-White K."/>
            <person name="Wolfe A.J."/>
        </authorList>
    </citation>
    <scope>NUCLEOTIDE SEQUENCE [LARGE SCALE GENOMIC DNA]</scope>
    <source>
        <strain evidence="3 4">UMB0018</strain>
    </source>
</reference>
<organism evidence="3 4">
    <name type="scientific">Schaalia odontolytica</name>
    <dbReference type="NCBI Taxonomy" id="1660"/>
    <lineage>
        <taxon>Bacteria</taxon>
        <taxon>Bacillati</taxon>
        <taxon>Actinomycetota</taxon>
        <taxon>Actinomycetes</taxon>
        <taxon>Actinomycetales</taxon>
        <taxon>Actinomycetaceae</taxon>
        <taxon>Schaalia</taxon>
    </lineage>
</organism>
<dbReference type="GO" id="GO:0005829">
    <property type="term" value="C:cytosol"/>
    <property type="evidence" value="ECO:0007669"/>
    <property type="project" value="TreeGrafter"/>
</dbReference>
<dbReference type="InterPro" id="IPR019949">
    <property type="entry name" value="CmoO-like"/>
</dbReference>
<comment type="similarity">
    <text evidence="1">To bacterial alkanal monooxygenase alpha and beta chains.</text>
</comment>
<proteinExistence type="predicted"/>
<dbReference type="InterPro" id="IPR050766">
    <property type="entry name" value="Bact_Lucif_Oxidored"/>
</dbReference>
<accession>A0A2I1HXZ5</accession>
<sequence length="331" mass="36726">MRLSALEQVPLFDGSTPHQALEDMVSLARGLEEMGFHRFWIAEHHNTPVFMSSAPELVMTHLLDRTSRIRIGSGGVMAMHQGSLQMAEKFFTLATLFPGRVDMGLGRAPGGDMISARALNQGTTIDPGAINALIDETLAFMRGTLPEGHPYASVDVYPHPDELPELWLLGSSGQSAAWAGTRNMNYAYAQFFSGQQQPEVMDHYRAHLPENLGEGEGQTLSALAVSAAETEAEALEQALPALSFRMCLRLGRPVRFQRPEQMSAEDREDALRWAQRDRSIIIGTYDQVAQTIANFARNHRVDEVMLISYIADVPQKLAQYRELQTRLSSSL</sequence>
<dbReference type="RefSeq" id="WP_016460868.1">
    <property type="nucleotide sequence ID" value="NZ_PKKM01000017.1"/>
</dbReference>
<feature type="domain" description="Luciferase-like" evidence="2">
    <location>
        <begin position="16"/>
        <end position="296"/>
    </location>
</feature>
<comment type="caution">
    <text evidence="3">The sequence shown here is derived from an EMBL/GenBank/DDBJ whole genome shotgun (WGS) entry which is preliminary data.</text>
</comment>
<dbReference type="PANTHER" id="PTHR30137:SF20">
    <property type="entry name" value="N-ACETYL-S-ALKYLCYSTEINE MONOOXYGENASE"/>
    <property type="match status" value="1"/>
</dbReference>
<dbReference type="Gene3D" id="3.20.20.30">
    <property type="entry name" value="Luciferase-like domain"/>
    <property type="match status" value="1"/>
</dbReference>
<dbReference type="SUPFAM" id="SSF51679">
    <property type="entry name" value="Bacterial luciferase-like"/>
    <property type="match status" value="1"/>
</dbReference>
<dbReference type="GO" id="GO:0016705">
    <property type="term" value="F:oxidoreductase activity, acting on paired donors, with incorporation or reduction of molecular oxygen"/>
    <property type="evidence" value="ECO:0007669"/>
    <property type="project" value="InterPro"/>
</dbReference>
<evidence type="ECO:0000259" key="2">
    <source>
        <dbReference type="Pfam" id="PF00296"/>
    </source>
</evidence>
<protein>
    <submittedName>
        <fullName evidence="3">MsnO8 family LLM class oxidoreductase</fullName>
    </submittedName>
</protein>
<gene>
    <name evidence="3" type="ORF">CYJ22_09510</name>
</gene>
<dbReference type="NCBIfam" id="TIGR03558">
    <property type="entry name" value="oxido_grp_1"/>
    <property type="match status" value="1"/>
</dbReference>
<evidence type="ECO:0000256" key="1">
    <source>
        <dbReference type="ARBA" id="ARBA00007789"/>
    </source>
</evidence>
<evidence type="ECO:0000313" key="4">
    <source>
        <dbReference type="Proteomes" id="UP000234198"/>
    </source>
</evidence>
<dbReference type="PANTHER" id="PTHR30137">
    <property type="entry name" value="LUCIFERASE-LIKE MONOOXYGENASE"/>
    <property type="match status" value="1"/>
</dbReference>
<dbReference type="Proteomes" id="UP000234198">
    <property type="component" value="Unassembled WGS sequence"/>
</dbReference>
<name>A0A2I1HXZ5_9ACTO</name>
<dbReference type="InterPro" id="IPR036661">
    <property type="entry name" value="Luciferase-like_sf"/>
</dbReference>